<dbReference type="PANTHER" id="PTHR21392">
    <property type="entry name" value="TRNA-URIDINE AMINOCARBOXYPROPYLTRANSFERASE 2"/>
    <property type="match status" value="1"/>
</dbReference>
<dbReference type="Pfam" id="PF03942">
    <property type="entry name" value="DTW"/>
    <property type="match status" value="1"/>
</dbReference>
<dbReference type="EMBL" id="FOWR01000038">
    <property type="protein sequence ID" value="SFQ06731.1"/>
    <property type="molecule type" value="Genomic_DNA"/>
</dbReference>
<evidence type="ECO:0000313" key="6">
    <source>
        <dbReference type="EMBL" id="SFQ06731.1"/>
    </source>
</evidence>
<keyword evidence="3" id="KW-0949">S-adenosyl-L-methionine</keyword>
<organism evidence="6 7">
    <name type="scientific">Enterovibrio norvegicus DSM 15893</name>
    <dbReference type="NCBI Taxonomy" id="1121869"/>
    <lineage>
        <taxon>Bacteria</taxon>
        <taxon>Pseudomonadati</taxon>
        <taxon>Pseudomonadota</taxon>
        <taxon>Gammaproteobacteria</taxon>
        <taxon>Vibrionales</taxon>
        <taxon>Vibrionaceae</taxon>
        <taxon>Enterovibrio</taxon>
    </lineage>
</organism>
<sequence>MKLHAIHRLYDERLAQSTKPFRARGASVERCRHCMVNAHLCICAHNVRRASHAGFLLVMYDDEVLKPSNTGRLIADAVEDTYAYIWSRTSPNEEMLALIKDPMWQPFVIFPEQYSTPERVVNIPVVSQGKRPLFILIDGTWSEAKKIFRKSPWIDSLPVLSIKADDASRYKMREACGEGQLATAEVAAKVLALAGDLKAADCLDAWFDVFKEHYLTGKKQRQLPIPGALDRYKDVVARCEVA</sequence>
<dbReference type="AlphaFoldDB" id="A0A1I5VH37"/>
<dbReference type="OrthoDB" id="370626at2"/>
<keyword evidence="4" id="KW-0819">tRNA processing</keyword>
<dbReference type="InterPro" id="IPR039262">
    <property type="entry name" value="DTWD2/TAPT"/>
</dbReference>
<feature type="domain" description="DTW" evidence="5">
    <location>
        <begin position="27"/>
        <end position="219"/>
    </location>
</feature>
<proteinExistence type="predicted"/>
<dbReference type="GO" id="GO:0016432">
    <property type="term" value="F:tRNA-uridine aminocarboxypropyltransferase activity"/>
    <property type="evidence" value="ECO:0007669"/>
    <property type="project" value="UniProtKB-EC"/>
</dbReference>
<dbReference type="PANTHER" id="PTHR21392:SF1">
    <property type="entry name" value="TRNA-URIDINE AMINOCARBOXYPROPYLTRANSFERASE"/>
    <property type="match status" value="1"/>
</dbReference>
<evidence type="ECO:0000256" key="3">
    <source>
        <dbReference type="ARBA" id="ARBA00022691"/>
    </source>
</evidence>
<evidence type="ECO:0000256" key="1">
    <source>
        <dbReference type="ARBA" id="ARBA00012386"/>
    </source>
</evidence>
<dbReference type="SMART" id="SM01144">
    <property type="entry name" value="DTW"/>
    <property type="match status" value="1"/>
</dbReference>
<protein>
    <recommendedName>
        <fullName evidence="1">tRNA-uridine aminocarboxypropyltransferase</fullName>
        <ecNumber evidence="1">2.5.1.25</ecNumber>
    </recommendedName>
</protein>
<gene>
    <name evidence="6" type="ORF">SAMN03084138_03942</name>
</gene>
<dbReference type="EC" id="2.5.1.25" evidence="1"/>
<reference evidence="6 7" key="1">
    <citation type="submission" date="2016-10" db="EMBL/GenBank/DDBJ databases">
        <authorList>
            <person name="de Groot N.N."/>
        </authorList>
    </citation>
    <scope>NUCLEOTIDE SEQUENCE [LARGE SCALE GENOMIC DNA]</scope>
    <source>
        <strain evidence="6 7">DSM 15893</strain>
    </source>
</reference>
<dbReference type="RefSeq" id="WP_017013592.1">
    <property type="nucleotide sequence ID" value="NZ_FOWR01000038.1"/>
</dbReference>
<dbReference type="InterPro" id="IPR005636">
    <property type="entry name" value="DTW"/>
</dbReference>
<keyword evidence="2" id="KW-0808">Transferase</keyword>
<evidence type="ECO:0000313" key="7">
    <source>
        <dbReference type="Proteomes" id="UP000182692"/>
    </source>
</evidence>
<evidence type="ECO:0000256" key="2">
    <source>
        <dbReference type="ARBA" id="ARBA00022679"/>
    </source>
</evidence>
<evidence type="ECO:0000259" key="5">
    <source>
        <dbReference type="SMART" id="SM01144"/>
    </source>
</evidence>
<dbReference type="Proteomes" id="UP000182692">
    <property type="component" value="Unassembled WGS sequence"/>
</dbReference>
<dbReference type="GeneID" id="35873126"/>
<evidence type="ECO:0000256" key="4">
    <source>
        <dbReference type="ARBA" id="ARBA00022694"/>
    </source>
</evidence>
<accession>A0A1I5VH37</accession>
<name>A0A1I5VH37_9GAMM</name>
<dbReference type="GO" id="GO:0008033">
    <property type="term" value="P:tRNA processing"/>
    <property type="evidence" value="ECO:0007669"/>
    <property type="project" value="UniProtKB-KW"/>
</dbReference>
<dbReference type="STRING" id="1121869.SAMN03084138_03942"/>